<reference evidence="2" key="1">
    <citation type="submission" date="2020-11" db="EMBL/GenBank/DDBJ databases">
        <authorList>
            <person name="Tran Van P."/>
        </authorList>
    </citation>
    <scope>NUCLEOTIDE SEQUENCE</scope>
</reference>
<sequence>MGFSTNLQGRAAHEALLCRQEAELRLLTTMRGCLVNKIKCDRQYADALASVVVQGRKIEKTEDLVGSLVTQAWKNMLEEIENTAKLIKQNADMVESRSVEKLNSLYAEKRKGMKLYQEEHNRIAAQFSHVKFVYWPVVYENNVSISPLYYGFRVGGEEKKMDGRRQITEGPANAKGSPDRSVQYNQWWVDPRGDGGGRPTTDSCNIFLALSSA</sequence>
<name>A0A7R9F4V2_9NEOP</name>
<feature type="domain" description="FCH" evidence="1">
    <location>
        <begin position="1"/>
        <end position="94"/>
    </location>
</feature>
<organism evidence="2">
    <name type="scientific">Timema bartmani</name>
    <dbReference type="NCBI Taxonomy" id="61472"/>
    <lineage>
        <taxon>Eukaryota</taxon>
        <taxon>Metazoa</taxon>
        <taxon>Ecdysozoa</taxon>
        <taxon>Arthropoda</taxon>
        <taxon>Hexapoda</taxon>
        <taxon>Insecta</taxon>
        <taxon>Pterygota</taxon>
        <taxon>Neoptera</taxon>
        <taxon>Polyneoptera</taxon>
        <taxon>Phasmatodea</taxon>
        <taxon>Timematodea</taxon>
        <taxon>Timematoidea</taxon>
        <taxon>Timematidae</taxon>
        <taxon>Timema</taxon>
    </lineage>
</organism>
<evidence type="ECO:0000259" key="1">
    <source>
        <dbReference type="SMART" id="SM00055"/>
    </source>
</evidence>
<dbReference type="EMBL" id="OD568497">
    <property type="protein sequence ID" value="CAD7447039.1"/>
    <property type="molecule type" value="Genomic_DNA"/>
</dbReference>
<dbReference type="InterPro" id="IPR001060">
    <property type="entry name" value="FCH_dom"/>
</dbReference>
<accession>A0A7R9F4V2</accession>
<gene>
    <name evidence="2" type="ORF">TBIB3V08_LOCUS9356</name>
</gene>
<dbReference type="SUPFAM" id="SSF103657">
    <property type="entry name" value="BAR/IMD domain-like"/>
    <property type="match status" value="1"/>
</dbReference>
<proteinExistence type="predicted"/>
<dbReference type="InterPro" id="IPR027267">
    <property type="entry name" value="AH/BAR_dom_sf"/>
</dbReference>
<dbReference type="AlphaFoldDB" id="A0A7R9F4V2"/>
<protein>
    <recommendedName>
        <fullName evidence="1">FCH domain-containing protein</fullName>
    </recommendedName>
</protein>
<evidence type="ECO:0000313" key="2">
    <source>
        <dbReference type="EMBL" id="CAD7447039.1"/>
    </source>
</evidence>
<dbReference type="SMART" id="SM00055">
    <property type="entry name" value="FCH"/>
    <property type="match status" value="1"/>
</dbReference>
<dbReference type="Gene3D" id="1.20.1270.60">
    <property type="entry name" value="Arfaptin homology (AH) domain/BAR domain"/>
    <property type="match status" value="1"/>
</dbReference>
<dbReference type="Pfam" id="PF00611">
    <property type="entry name" value="FCH"/>
    <property type="match status" value="1"/>
</dbReference>